<keyword evidence="3" id="KW-0804">Transcription</keyword>
<keyword evidence="8" id="KW-1185">Reference proteome</keyword>
<dbReference type="PANTHER" id="PTHR45764">
    <property type="entry name" value="BZIP TRANSCRIPTION FACTOR 44"/>
    <property type="match status" value="1"/>
</dbReference>
<evidence type="ECO:0000256" key="3">
    <source>
        <dbReference type="ARBA" id="ARBA00023163"/>
    </source>
</evidence>
<keyword evidence="2" id="KW-0238">DNA-binding</keyword>
<dbReference type="InterPro" id="IPR004827">
    <property type="entry name" value="bZIP"/>
</dbReference>
<accession>A0AAV0VEU1</accession>
<name>A0AAV0VEU1_9STRA</name>
<sequence>MALGYEVPIVLPPIRPPFARNESCMLLLSYENDEQRVQYEEDMARYFGVPLPSYIRQSQEKAAANLRTPTSVQLLSTRFPPSSSPVKKDSASSKTILPLLQGLPLLLDSPTLTDGSTETDQSGEEAKLRVSRERNRLHAQRTRIRKRELLESLKERIQALQDEFQLLKQAYDFYTTAVWLVRLGHVHDIPCGLKLEQVGVSTIEDRDEEGQLYESLKMTSCLQESDCDDKTHEQEKDCTEMKDNDDVCACPDEQVNSNGKRPYLSTDTGSKMLSCSKEERERMRRERNRLHARRARLRKKLVLEKSQQAVHDLRERNNHLRSRLSMLVSSIYGLETCLDDPDAMS</sequence>
<proteinExistence type="predicted"/>
<evidence type="ECO:0000256" key="5">
    <source>
        <dbReference type="SAM" id="Coils"/>
    </source>
</evidence>
<keyword evidence="5" id="KW-0175">Coiled coil</keyword>
<feature type="domain" description="BZIP" evidence="6">
    <location>
        <begin position="278"/>
        <end position="327"/>
    </location>
</feature>
<evidence type="ECO:0000313" key="8">
    <source>
        <dbReference type="Proteomes" id="UP001162029"/>
    </source>
</evidence>
<dbReference type="CDD" id="cd14809">
    <property type="entry name" value="bZIP_AUREO-like"/>
    <property type="match status" value="1"/>
</dbReference>
<gene>
    <name evidence="7" type="ORF">PDE001_LOCUS11884</name>
</gene>
<organism evidence="7 8">
    <name type="scientific">Peronospora destructor</name>
    <dbReference type="NCBI Taxonomy" id="86335"/>
    <lineage>
        <taxon>Eukaryota</taxon>
        <taxon>Sar</taxon>
        <taxon>Stramenopiles</taxon>
        <taxon>Oomycota</taxon>
        <taxon>Peronosporomycetes</taxon>
        <taxon>Peronosporales</taxon>
        <taxon>Peronosporaceae</taxon>
        <taxon>Peronospora</taxon>
    </lineage>
</organism>
<evidence type="ECO:0000256" key="2">
    <source>
        <dbReference type="ARBA" id="ARBA00023125"/>
    </source>
</evidence>
<feature type="coiled-coil region" evidence="5">
    <location>
        <begin position="273"/>
        <end position="323"/>
    </location>
</feature>
<keyword evidence="4" id="KW-0539">Nucleus</keyword>
<dbReference type="GO" id="GO:0003677">
    <property type="term" value="F:DNA binding"/>
    <property type="evidence" value="ECO:0007669"/>
    <property type="project" value="UniProtKB-KW"/>
</dbReference>
<dbReference type="SUPFAM" id="SSF57959">
    <property type="entry name" value="Leucine zipper domain"/>
    <property type="match status" value="2"/>
</dbReference>
<comment type="caution">
    <text evidence="7">The sequence shown here is derived from an EMBL/GenBank/DDBJ whole genome shotgun (WGS) entry which is preliminary data.</text>
</comment>
<protein>
    <recommendedName>
        <fullName evidence="6">BZIP domain-containing protein</fullName>
    </recommendedName>
</protein>
<dbReference type="AlphaFoldDB" id="A0AAV0VEU1"/>
<feature type="domain" description="BZIP" evidence="6">
    <location>
        <begin position="125"/>
        <end position="169"/>
    </location>
</feature>
<evidence type="ECO:0000313" key="7">
    <source>
        <dbReference type="EMBL" id="CAI5746943.1"/>
    </source>
</evidence>
<keyword evidence="1" id="KW-0805">Transcription regulation</keyword>
<dbReference type="Gene3D" id="1.20.5.170">
    <property type="match status" value="2"/>
</dbReference>
<dbReference type="PANTHER" id="PTHR45764:SF38">
    <property type="entry name" value="BZIP TRANSCRIPTION FACTOR 44"/>
    <property type="match status" value="1"/>
</dbReference>
<dbReference type="GO" id="GO:0003700">
    <property type="term" value="F:DNA-binding transcription factor activity"/>
    <property type="evidence" value="ECO:0007669"/>
    <property type="project" value="InterPro"/>
</dbReference>
<evidence type="ECO:0000256" key="4">
    <source>
        <dbReference type="ARBA" id="ARBA00023242"/>
    </source>
</evidence>
<evidence type="ECO:0000259" key="6">
    <source>
        <dbReference type="PROSITE" id="PS50217"/>
    </source>
</evidence>
<dbReference type="InterPro" id="IPR046347">
    <property type="entry name" value="bZIP_sf"/>
</dbReference>
<evidence type="ECO:0000256" key="1">
    <source>
        <dbReference type="ARBA" id="ARBA00023015"/>
    </source>
</evidence>
<dbReference type="SMART" id="SM00338">
    <property type="entry name" value="BRLZ"/>
    <property type="match status" value="2"/>
</dbReference>
<reference evidence="7" key="1">
    <citation type="submission" date="2022-12" db="EMBL/GenBank/DDBJ databases">
        <authorList>
            <person name="Webb A."/>
        </authorList>
    </citation>
    <scope>NUCLEOTIDE SEQUENCE</scope>
    <source>
        <strain evidence="7">Pd1</strain>
    </source>
</reference>
<dbReference type="PROSITE" id="PS50217">
    <property type="entry name" value="BZIP"/>
    <property type="match status" value="2"/>
</dbReference>
<feature type="coiled-coil region" evidence="5">
    <location>
        <begin position="143"/>
        <end position="170"/>
    </location>
</feature>
<dbReference type="EMBL" id="CANTFM010002653">
    <property type="protein sequence ID" value="CAI5746943.1"/>
    <property type="molecule type" value="Genomic_DNA"/>
</dbReference>
<dbReference type="Proteomes" id="UP001162029">
    <property type="component" value="Unassembled WGS sequence"/>
</dbReference>